<feature type="domain" description="EGF-like" evidence="2">
    <location>
        <begin position="513"/>
        <end position="544"/>
    </location>
</feature>
<dbReference type="GeneID" id="14885637"/>
<dbReference type="SUPFAM" id="SSF57184">
    <property type="entry name" value="Growth factor receptor domain"/>
    <property type="match status" value="6"/>
</dbReference>
<dbReference type="Proteomes" id="UP000014680">
    <property type="component" value="Unassembled WGS sequence"/>
</dbReference>
<evidence type="ECO:0000259" key="2">
    <source>
        <dbReference type="SMART" id="SM00181"/>
    </source>
</evidence>
<dbReference type="SMART" id="SM00261">
    <property type="entry name" value="FU"/>
    <property type="match status" value="8"/>
</dbReference>
<dbReference type="InterPro" id="IPR053215">
    <property type="entry name" value="TKL_Ser/Thr_kinase"/>
</dbReference>
<evidence type="ECO:0000313" key="4">
    <source>
        <dbReference type="Proteomes" id="UP000014680"/>
    </source>
</evidence>
<feature type="signal peptide" evidence="1">
    <location>
        <begin position="1"/>
        <end position="18"/>
    </location>
</feature>
<reference evidence="3 4" key="1">
    <citation type="submission" date="2012-10" db="EMBL/GenBank/DDBJ databases">
        <authorList>
            <person name="Zafar N."/>
            <person name="Inman J."/>
            <person name="Hall N."/>
            <person name="Lorenzi H."/>
            <person name="Caler E."/>
        </authorList>
    </citation>
    <scope>NUCLEOTIDE SEQUENCE [LARGE SCALE GENOMIC DNA]</scope>
    <source>
        <strain evidence="3 4">IP1</strain>
    </source>
</reference>
<dbReference type="SMART" id="SM00181">
    <property type="entry name" value="EGF"/>
    <property type="match status" value="8"/>
</dbReference>
<dbReference type="InterPro" id="IPR000742">
    <property type="entry name" value="EGF"/>
</dbReference>
<feature type="non-terminal residue" evidence="3">
    <location>
        <position position="1"/>
    </location>
</feature>
<organism evidence="3 4">
    <name type="scientific">Entamoeba invadens IP1</name>
    <dbReference type="NCBI Taxonomy" id="370355"/>
    <lineage>
        <taxon>Eukaryota</taxon>
        <taxon>Amoebozoa</taxon>
        <taxon>Evosea</taxon>
        <taxon>Archamoebae</taxon>
        <taxon>Mastigamoebida</taxon>
        <taxon>Entamoebidae</taxon>
        <taxon>Entamoeba</taxon>
    </lineage>
</organism>
<feature type="non-terminal residue" evidence="3">
    <location>
        <position position="1010"/>
    </location>
</feature>
<feature type="domain" description="EGF-like" evidence="2">
    <location>
        <begin position="545"/>
        <end position="576"/>
    </location>
</feature>
<dbReference type="Gene3D" id="2.10.220.10">
    <property type="entry name" value="Hormone Receptor, Insulin-like Growth Factor Receptor 1, Chain A, domain 2"/>
    <property type="match status" value="2"/>
</dbReference>
<protein>
    <recommendedName>
        <fullName evidence="2">EGF-like domain-containing protein</fullName>
    </recommendedName>
</protein>
<keyword evidence="4" id="KW-1185">Reference proteome</keyword>
<dbReference type="InterPro" id="IPR009030">
    <property type="entry name" value="Growth_fac_rcpt_cys_sf"/>
</dbReference>
<feature type="domain" description="EGF-like" evidence="2">
    <location>
        <begin position="577"/>
        <end position="610"/>
    </location>
</feature>
<dbReference type="OMA" id="NICICKP"/>
<feature type="domain" description="EGF-like" evidence="2">
    <location>
        <begin position="385"/>
        <end position="415"/>
    </location>
</feature>
<dbReference type="RefSeq" id="XP_004186006.1">
    <property type="nucleotide sequence ID" value="XM_004185958.1"/>
</dbReference>
<dbReference type="KEGG" id="eiv:EIN_133090"/>
<dbReference type="OrthoDB" id="27404at2759"/>
<gene>
    <name evidence="3" type="ORF">EIN_133090</name>
</gene>
<dbReference type="InterPro" id="IPR006212">
    <property type="entry name" value="Furin_repeat"/>
</dbReference>
<dbReference type="CDD" id="cd00064">
    <property type="entry name" value="FU"/>
    <property type="match status" value="1"/>
</dbReference>
<dbReference type="EMBL" id="KB206945">
    <property type="protein sequence ID" value="ELP86660.1"/>
    <property type="molecule type" value="Genomic_DNA"/>
</dbReference>
<feature type="domain" description="EGF-like" evidence="2">
    <location>
        <begin position="354"/>
        <end position="384"/>
    </location>
</feature>
<dbReference type="PANTHER" id="PTHR45756:SF1">
    <property type="entry name" value="PROTEIN KINASE DOMAIN CONTAINING PROTEIN"/>
    <property type="match status" value="1"/>
</dbReference>
<feature type="domain" description="EGF-like" evidence="2">
    <location>
        <begin position="102"/>
        <end position="136"/>
    </location>
</feature>
<name>L7FKG1_ENTIV</name>
<evidence type="ECO:0000313" key="3">
    <source>
        <dbReference type="EMBL" id="ELP86660.1"/>
    </source>
</evidence>
<evidence type="ECO:0000256" key="1">
    <source>
        <dbReference type="SAM" id="SignalP"/>
    </source>
</evidence>
<proteinExistence type="predicted"/>
<dbReference type="VEuPathDB" id="AmoebaDB:EIN_133090"/>
<sequence length="1010" mass="113256">MYIYILLFILPSIGLYWCKDKHKIVCVNTINECSSMHQWSIKGSYISLSENDINLIIKCAKETELVVGLPNGMNVTIKFDTDSKMIKVDDLMQKTGTNNTNNCNVTNCKLCSFGNSSSCIECNDRYYYSNISKTCERCSNPKCKRCDSDPSICSSYLNGYHVGGTLKRETCSANCKICNSYEICTYCYPNFYLDNGKCLSCQFCSSCNSYDGCTECWIGYYKDNKGCSLCDVNCLICLQNGCTLCSNTYYVEGKRCGPCTPNCIKCSGPAYNQCESCVANYFIKDGTCKQCDLNCVDKKCVNNTGCTECKEKYYVNDNMCSLCHTSCATCSGSNANNCLTCASGTYRNGFYCSVCDTRCTNHCDVVNGCTLCPDGFFIENKRCSQCNGNCKTCSSQSINCLSCNQEYYLQNAKCLKCSSFCSVNKCDPINGCTECKNGYYKNNMTCFECHEKCLTCDNGSSSGCLSCTDKVSYLVGRQCILCDTNCALNKCLNTTGCTQCNQHYFVNNKICSLCHETCLTCSNNLSNGCLTCEKGKYFDENRCVLCDENCENNTCDAVNGCQKCILGYFPDEKRCSQCDTIPNCLTCSQTNKNQCTSCKDTFIVVDNLCECPSHLYQNTSSTCDECYKNKTNCKLCRNIINFGIRCEECFPPFVTVNGNCIKCGINTTFIGNKCVNNTENCEIQNGQNECLKCQNEFYLQNKMCKPFEHKELCKTNTKITCEDCGNGITTTGNCEESICKYYYKNKTSTKCIQCNKHSNVNLNGICEENNKDYLYDNNVIFKCKEDQYLDNNNLCHECQDETSGVKCKMVNSKIHGLQCGGLFVINVKENKCFINHKCGSIDGNDCVSCVSKTESINENTCKNCVVEKCSFCQNDKCIVCVEEYLLTTTNECKTKEYFSCQKSHLNKCLKCEISFMRVDEIIVEAEYCEVIGNNIKYAMKTFPTKTMIVFECNEGFVLTNGSCKATNQLKRDENASDGCNIKTTKGCITCFNGYYRSDGTCHKCEKWLYN</sequence>
<dbReference type="PANTHER" id="PTHR45756">
    <property type="entry name" value="PALMITOYLTRANSFERASE"/>
    <property type="match status" value="1"/>
</dbReference>
<feature type="domain" description="EGF-like" evidence="2">
    <location>
        <begin position="481"/>
        <end position="512"/>
    </location>
</feature>
<feature type="chain" id="PRO_5003973725" description="EGF-like domain-containing protein" evidence="1">
    <location>
        <begin position="19"/>
        <end position="1010"/>
    </location>
</feature>
<keyword evidence="1" id="KW-0732">Signal</keyword>
<accession>L7FKG1</accession>
<dbReference type="AlphaFoldDB" id="L7FKG1"/>
<feature type="domain" description="EGF-like" evidence="2">
    <location>
        <begin position="625"/>
        <end position="661"/>
    </location>
</feature>